<reference evidence="17 18" key="2">
    <citation type="submission" date="2013-04" db="EMBL/GenBank/DDBJ databases">
        <title>The Genome Sequence of Bilophila wadsworthia 3_1_6.</title>
        <authorList>
            <consortium name="The Broad Institute Genomics Platform"/>
            <person name="Earl A."/>
            <person name="Ward D."/>
            <person name="Feldgarden M."/>
            <person name="Gevers D."/>
            <person name="Sibley C."/>
            <person name="Strauss J."/>
            <person name="Allen-Vercoe E."/>
            <person name="Walker B."/>
            <person name="Young S."/>
            <person name="Zeng Q."/>
            <person name="Gargeya S."/>
            <person name="Fitzgerald M."/>
            <person name="Haas B."/>
            <person name="Abouelleil A."/>
            <person name="Allen A.W."/>
            <person name="Alvarado L."/>
            <person name="Arachchi H.M."/>
            <person name="Berlin A.M."/>
            <person name="Chapman S.B."/>
            <person name="Gainer-Dewar J."/>
            <person name="Goldberg J."/>
            <person name="Griggs A."/>
            <person name="Gujja S."/>
            <person name="Hansen M."/>
            <person name="Howarth C."/>
            <person name="Imamovic A."/>
            <person name="Ireland A."/>
            <person name="Larimer J."/>
            <person name="McCowan C."/>
            <person name="Murphy C."/>
            <person name="Pearson M."/>
            <person name="Poon T.W."/>
            <person name="Priest M."/>
            <person name="Roberts A."/>
            <person name="Saif S."/>
            <person name="Shea T."/>
            <person name="Sisk P."/>
            <person name="Sykes S."/>
            <person name="Wortman J."/>
            <person name="Nusbaum C."/>
            <person name="Birren B."/>
        </authorList>
    </citation>
    <scope>NUCLEOTIDE SEQUENCE [LARGE SCALE GENOMIC DNA]</scope>
    <source>
        <strain evidence="17 18">3_1_6</strain>
    </source>
</reference>
<keyword evidence="6" id="KW-0328">Glycosyltransferase</keyword>
<keyword evidence="9" id="KW-0479">Metal-binding</keyword>
<evidence type="ECO:0000256" key="7">
    <source>
        <dbReference type="ARBA" id="ARBA00022679"/>
    </source>
</evidence>
<dbReference type="GeneID" id="78086008"/>
<keyword evidence="10" id="KW-0460">Magnesium</keyword>
<keyword evidence="12 14" id="KW-0472">Membrane</keyword>
<keyword evidence="7 17" id="KW-0808">Transferase</keyword>
<evidence type="ECO:0000259" key="15">
    <source>
        <dbReference type="Pfam" id="PF02516"/>
    </source>
</evidence>
<dbReference type="EMBL" id="ADCP02000001">
    <property type="protein sequence ID" value="EFV45275.2"/>
    <property type="molecule type" value="Genomic_DNA"/>
</dbReference>
<evidence type="ECO:0000256" key="5">
    <source>
        <dbReference type="ARBA" id="ARBA00010810"/>
    </source>
</evidence>
<evidence type="ECO:0000256" key="12">
    <source>
        <dbReference type="ARBA" id="ARBA00023136"/>
    </source>
</evidence>
<sequence>MTIPPPPQSRNIPLGPVPRWLLGLLLGIATYAVAFLLRFQEWPSWQDVEYRLGNEMLLATHDAYHWVAGAEGFEFGAGHPMSELLRILALITGAEPAQVAFWLPPVMASLVALLIFLWAWGMGSMEAGFCAGILASLSPGFLARTMLGYADTDLVTLFLPLLIGLAPAVWVMHFLRHPLALPFRWFQRWTKRPIPIALDAPGHQPYAPISAFWVFALSASGLLAWWSQEWHSMFPYIVRYNVALIGCMALLLARPGERRTALLAGLAYALPALGGPTGAMFPLTLLIAIMGRERQFVAQLHRPAVLAAFWLMAAALLVDLSVLSTMLHHVQGYLKRAGDAVATGTPDPLVFPSVAQSIIEIQDLTLTEILVYFHPWQPIAILGLLGFLFVLCARSGALFLVPLALLALLSTKMGGRMVMFGAPIVAIGLTLPVDWLACALGDVRAKTTRKVFFLACLILAGLILLVPSCRETMIELWNSLGWLHFVIMGCLLAMFVIGLGRQRGWRLTRTLDMIGPHLLYRSAAVILMLAIVIPPLADLVPAMTHGPILNRRHAAGLRELRKATPEDAMIWHWWDWGYAAHHFSRRDTIADGAEHGGPSLYLPAAVYATDDPRFARQIIKYTAAKGNVPGNVFKGLTASQAADMITWLNNPNNPLIQADGKQYLVLSFDMLDLGFWISTFGSWNFLSKEGRGYAISIVPQALSYRLDKGEVVMKGSNINVPAASIDVFSDGQLDHRDYVTPPEYLPDNAAIKAWKEDMERRRNVHFMFNRVTGEKLVIDDRMYNTLMVQLLICDPGDPRFAPYFRLIFDNVFCRVYEVL</sequence>
<dbReference type="Proteomes" id="UP000006034">
    <property type="component" value="Unassembled WGS sequence"/>
</dbReference>
<evidence type="ECO:0000256" key="11">
    <source>
        <dbReference type="ARBA" id="ARBA00022989"/>
    </source>
</evidence>
<comment type="pathway">
    <text evidence="4">Protein modification; protein glycosylation.</text>
</comment>
<keyword evidence="18" id="KW-1185">Reference proteome</keyword>
<feature type="transmembrane region" description="Helical" evidence="14">
    <location>
        <begin position="417"/>
        <end position="439"/>
    </location>
</feature>
<feature type="transmembrane region" description="Helical" evidence="14">
    <location>
        <begin position="127"/>
        <end position="149"/>
    </location>
</feature>
<reference evidence="17 18" key="1">
    <citation type="submission" date="2010-10" db="EMBL/GenBank/DDBJ databases">
        <authorList>
            <consortium name="The Broad Institute Genome Sequencing Platform"/>
            <person name="Ward D."/>
            <person name="Earl A."/>
            <person name="Feldgarden M."/>
            <person name="Young S.K."/>
            <person name="Gargeya S."/>
            <person name="Zeng Q."/>
            <person name="Alvarado L."/>
            <person name="Berlin A."/>
            <person name="Bochicchio J."/>
            <person name="Chapman S.B."/>
            <person name="Chen Z."/>
            <person name="Freedman E."/>
            <person name="Gellesch M."/>
            <person name="Goldberg J."/>
            <person name="Griggs A."/>
            <person name="Gujja S."/>
            <person name="Heilman E."/>
            <person name="Heiman D."/>
            <person name="Howarth C."/>
            <person name="Mehta T."/>
            <person name="Neiman D."/>
            <person name="Pearson M."/>
            <person name="Roberts A."/>
            <person name="Saif S."/>
            <person name="Shea T."/>
            <person name="Shenoy N."/>
            <person name="Sisk P."/>
            <person name="Stolte C."/>
            <person name="Sykes S."/>
            <person name="White J."/>
            <person name="Yandava C."/>
            <person name="Allen-Vercoe E."/>
            <person name="Sibley C."/>
            <person name="Ambrose C.E."/>
            <person name="Strauss J."/>
            <person name="Daigneault M."/>
            <person name="Haas B."/>
            <person name="Nusbaum C."/>
            <person name="Birren B."/>
        </authorList>
    </citation>
    <scope>NUCLEOTIDE SEQUENCE [LARGE SCALE GENOMIC DNA]</scope>
    <source>
        <strain evidence="17 18">3_1_6</strain>
    </source>
</reference>
<feature type="transmembrane region" description="Helical" evidence="14">
    <location>
        <begin position="480"/>
        <end position="497"/>
    </location>
</feature>
<keyword evidence="11 14" id="KW-1133">Transmembrane helix</keyword>
<comment type="cofactor">
    <cofactor evidence="2">
        <name>Mg(2+)</name>
        <dbReference type="ChEBI" id="CHEBI:18420"/>
    </cofactor>
</comment>
<evidence type="ECO:0000259" key="16">
    <source>
        <dbReference type="Pfam" id="PF21436"/>
    </source>
</evidence>
<dbReference type="OrthoDB" id="9796223at2"/>
<dbReference type="RefSeq" id="WP_016360738.1">
    <property type="nucleotide sequence ID" value="NZ_KE150238.1"/>
</dbReference>
<feature type="transmembrane region" description="Helical" evidence="14">
    <location>
        <begin position="518"/>
        <end position="537"/>
    </location>
</feature>
<dbReference type="UniPathway" id="UPA00378"/>
<feature type="transmembrane region" description="Helical" evidence="14">
    <location>
        <begin position="99"/>
        <end position="120"/>
    </location>
</feature>
<dbReference type="GO" id="GO:0012505">
    <property type="term" value="C:endomembrane system"/>
    <property type="evidence" value="ECO:0007669"/>
    <property type="project" value="UniProtKB-SubCell"/>
</dbReference>
<evidence type="ECO:0000256" key="8">
    <source>
        <dbReference type="ARBA" id="ARBA00022692"/>
    </source>
</evidence>
<feature type="domain" description="STT3/PglB/AglB core" evidence="16">
    <location>
        <begin position="568"/>
        <end position="685"/>
    </location>
</feature>
<dbReference type="GO" id="GO:0046872">
    <property type="term" value="F:metal ion binding"/>
    <property type="evidence" value="ECO:0007669"/>
    <property type="project" value="UniProtKB-KW"/>
</dbReference>
<evidence type="ECO:0000256" key="2">
    <source>
        <dbReference type="ARBA" id="ARBA00001946"/>
    </source>
</evidence>
<comment type="subcellular location">
    <subcellularLocation>
        <location evidence="3">Endomembrane system</location>
        <topology evidence="3">Multi-pass membrane protein</topology>
    </subcellularLocation>
</comment>
<feature type="transmembrane region" description="Helical" evidence="14">
    <location>
        <begin position="155"/>
        <end position="175"/>
    </location>
</feature>
<dbReference type="STRING" id="563192.HMPREF0179_00872"/>
<dbReference type="Pfam" id="PF21436">
    <property type="entry name" value="STT3-PglB_core"/>
    <property type="match status" value="1"/>
</dbReference>
<comment type="cofactor">
    <cofactor evidence="1">
        <name>Mn(2+)</name>
        <dbReference type="ChEBI" id="CHEBI:29035"/>
    </cofactor>
</comment>
<dbReference type="HOGENOM" id="CLU_345048_0_0_7"/>
<feature type="transmembrane region" description="Helical" evidence="14">
    <location>
        <begin position="20"/>
        <end position="39"/>
    </location>
</feature>
<evidence type="ECO:0000256" key="6">
    <source>
        <dbReference type="ARBA" id="ARBA00022676"/>
    </source>
</evidence>
<dbReference type="GO" id="GO:0004576">
    <property type="term" value="F:oligosaccharyl transferase activity"/>
    <property type="evidence" value="ECO:0007669"/>
    <property type="project" value="InterPro"/>
</dbReference>
<feature type="transmembrane region" description="Helical" evidence="14">
    <location>
        <begin position="303"/>
        <end position="327"/>
    </location>
</feature>
<evidence type="ECO:0000313" key="18">
    <source>
        <dbReference type="Proteomes" id="UP000006034"/>
    </source>
</evidence>
<feature type="transmembrane region" description="Helical" evidence="14">
    <location>
        <begin position="379"/>
        <end position="405"/>
    </location>
</feature>
<dbReference type="PANTHER" id="PTHR13872">
    <property type="entry name" value="DOLICHYL-DIPHOSPHOOLIGOSACCHARIDE--PROTEIN GLYCOSYLTRANSFERASE SUBUNIT"/>
    <property type="match status" value="1"/>
</dbReference>
<comment type="similarity">
    <text evidence="5">Belongs to the STT3 family.</text>
</comment>
<dbReference type="PANTHER" id="PTHR13872:SF1">
    <property type="entry name" value="DOLICHYL-DIPHOSPHOOLIGOSACCHARIDE--PROTEIN GLYCOSYLTRANSFERASE SUBUNIT STT3B"/>
    <property type="match status" value="1"/>
</dbReference>
<name>E5Y3W1_BILW3</name>
<evidence type="ECO:0000256" key="4">
    <source>
        <dbReference type="ARBA" id="ARBA00004922"/>
    </source>
</evidence>
<organism evidence="17 18">
    <name type="scientific">Bilophila wadsworthia (strain 3_1_6)</name>
    <dbReference type="NCBI Taxonomy" id="563192"/>
    <lineage>
        <taxon>Bacteria</taxon>
        <taxon>Pseudomonadati</taxon>
        <taxon>Thermodesulfobacteriota</taxon>
        <taxon>Desulfovibrionia</taxon>
        <taxon>Desulfovibrionales</taxon>
        <taxon>Desulfovibrionaceae</taxon>
        <taxon>Bilophila</taxon>
    </lineage>
</organism>
<evidence type="ECO:0000256" key="9">
    <source>
        <dbReference type="ARBA" id="ARBA00022723"/>
    </source>
</evidence>
<proteinExistence type="inferred from homology"/>
<feature type="transmembrane region" description="Helical" evidence="14">
    <location>
        <begin position="451"/>
        <end position="468"/>
    </location>
</feature>
<dbReference type="Gene3D" id="3.40.1380.40">
    <property type="match status" value="1"/>
</dbReference>
<dbReference type="InterPro" id="IPR048307">
    <property type="entry name" value="STT3_N"/>
</dbReference>
<evidence type="ECO:0000256" key="3">
    <source>
        <dbReference type="ARBA" id="ARBA00004127"/>
    </source>
</evidence>
<dbReference type="eggNOG" id="COG1287">
    <property type="taxonomic scope" value="Bacteria"/>
</dbReference>
<evidence type="ECO:0000256" key="1">
    <source>
        <dbReference type="ARBA" id="ARBA00001936"/>
    </source>
</evidence>
<keyword evidence="13" id="KW-0464">Manganese</keyword>
<dbReference type="InterPro" id="IPR048999">
    <property type="entry name" value="STT3-PglB_core"/>
</dbReference>
<protein>
    <submittedName>
        <fullName evidence="17">Dolichyl-diphosphooligosaccharide-protein glycosyltransferase</fullName>
    </submittedName>
</protein>
<evidence type="ECO:0000256" key="14">
    <source>
        <dbReference type="SAM" id="Phobius"/>
    </source>
</evidence>
<feature type="transmembrane region" description="Helical" evidence="14">
    <location>
        <begin position="265"/>
        <end position="291"/>
    </location>
</feature>
<dbReference type="Pfam" id="PF02516">
    <property type="entry name" value="STT3"/>
    <property type="match status" value="1"/>
</dbReference>
<gene>
    <name evidence="17" type="ORF">HMPREF0179_00872</name>
</gene>
<dbReference type="GO" id="GO:0016020">
    <property type="term" value="C:membrane"/>
    <property type="evidence" value="ECO:0007669"/>
    <property type="project" value="InterPro"/>
</dbReference>
<keyword evidence="8 14" id="KW-0812">Transmembrane</keyword>
<comment type="caution">
    <text evidence="17">The sequence shown here is derived from an EMBL/GenBank/DDBJ whole genome shotgun (WGS) entry which is preliminary data.</text>
</comment>
<feature type="transmembrane region" description="Helical" evidence="14">
    <location>
        <begin position="233"/>
        <end position="253"/>
    </location>
</feature>
<feature type="transmembrane region" description="Helical" evidence="14">
    <location>
        <begin position="206"/>
        <end position="227"/>
    </location>
</feature>
<dbReference type="AlphaFoldDB" id="E5Y3W1"/>
<dbReference type="InterPro" id="IPR003674">
    <property type="entry name" value="Oligo_trans_STT3"/>
</dbReference>
<feature type="domain" description="Oligosaccharyl transferase STT3 N-terminal" evidence="15">
    <location>
        <begin position="87"/>
        <end position="434"/>
    </location>
</feature>
<evidence type="ECO:0000256" key="13">
    <source>
        <dbReference type="ARBA" id="ARBA00023211"/>
    </source>
</evidence>
<evidence type="ECO:0000256" key="10">
    <source>
        <dbReference type="ARBA" id="ARBA00022842"/>
    </source>
</evidence>
<evidence type="ECO:0000313" key="17">
    <source>
        <dbReference type="EMBL" id="EFV45275.2"/>
    </source>
</evidence>
<accession>E5Y3W1</accession>